<dbReference type="SMART" id="SM00382">
    <property type="entry name" value="AAA"/>
    <property type="match status" value="2"/>
</dbReference>
<keyword evidence="8" id="KW-1185">Reference proteome</keyword>
<evidence type="ECO:0000256" key="1">
    <source>
        <dbReference type="ARBA" id="ARBA00022448"/>
    </source>
</evidence>
<evidence type="ECO:0000256" key="3">
    <source>
        <dbReference type="ARBA" id="ARBA00022840"/>
    </source>
</evidence>
<accession>A0ABS1SW52</accession>
<dbReference type="CDD" id="cd03214">
    <property type="entry name" value="ABC_Iron-Siderophores_B12_Hemin"/>
    <property type="match status" value="1"/>
</dbReference>
<organism evidence="7 8">
    <name type="scientific">Shewanella schlegeliana</name>
    <dbReference type="NCBI Taxonomy" id="190308"/>
    <lineage>
        <taxon>Bacteria</taxon>
        <taxon>Pseudomonadati</taxon>
        <taxon>Pseudomonadota</taxon>
        <taxon>Gammaproteobacteria</taxon>
        <taxon>Alteromonadales</taxon>
        <taxon>Shewanellaceae</taxon>
        <taxon>Shewanella</taxon>
    </lineage>
</organism>
<reference evidence="7 8" key="1">
    <citation type="submission" date="2021-01" db="EMBL/GenBank/DDBJ databases">
        <title>Genome sequence of Shewanella schlegeliana JCM 11561.</title>
        <authorList>
            <person name="Zhang H."/>
            <person name="Li C."/>
        </authorList>
    </citation>
    <scope>NUCLEOTIDE SEQUENCE [LARGE SCALE GENOMIC DNA]</scope>
    <source>
        <strain evidence="7 8">JCM 11561</strain>
    </source>
</reference>
<keyword evidence="3 7" id="KW-0067">ATP-binding</keyword>
<dbReference type="PANTHER" id="PTHR42794">
    <property type="entry name" value="HEMIN IMPORT ATP-BINDING PROTEIN HMUV"/>
    <property type="match status" value="1"/>
</dbReference>
<dbReference type="Pfam" id="PF00005">
    <property type="entry name" value="ABC_tran"/>
    <property type="match status" value="1"/>
</dbReference>
<sequence length="445" mass="48779">MLTVTDISYYVGDKCLLEGVSFELKAGEFLAILGANGAGKTTLMNCLCGLNQPSQGAVYLNSSALDKMSRAEIAQQMALVPQQQETAFAFTALEMVVMGRTPFLSTFESPSEQDIHDAKRVMQLLDVGGLAKADYNRLSGGERQLVLLARALFQSEQLLLLDEPTNHLDYRNKFQILSQVKRSCIDSNTAVIAILHDPNLAQLYADKVLLLEHGKVLDYGERAAVMTSKNISRLYGLATASYQVASQEFFMPQNVLGLSQSNVLIITGESGSGKTTALAEFIELCQQEQIPLKGMLCPGVMKEGRRFSSDIVDIATGERCLFGHRTGVLDKKTGTRFTFTQEGIALGKQALDHNNFQQGDICIVDEIGPMELGGQGFGKQIAPLLAVANSRHIWVVRPSLIEQVCRHWSLHKPEIVDVEDFSLPEKLAQFISAEKTGSRTGESIQ</sequence>
<dbReference type="Pfam" id="PF03266">
    <property type="entry name" value="NTPase_1"/>
    <property type="match status" value="1"/>
</dbReference>
<keyword evidence="2" id="KW-0547">Nucleotide-binding</keyword>
<protein>
    <submittedName>
        <fullName evidence="7">ATP-binding cassette domain-containing protein</fullName>
    </submittedName>
</protein>
<evidence type="ECO:0000256" key="5">
    <source>
        <dbReference type="ARBA" id="ARBA00037066"/>
    </source>
</evidence>
<dbReference type="InterPro" id="IPR003593">
    <property type="entry name" value="AAA+_ATPase"/>
</dbReference>
<dbReference type="PROSITE" id="PS00211">
    <property type="entry name" value="ABC_TRANSPORTER_1"/>
    <property type="match status" value="1"/>
</dbReference>
<dbReference type="InterPro" id="IPR027417">
    <property type="entry name" value="P-loop_NTPase"/>
</dbReference>
<proteinExistence type="predicted"/>
<dbReference type="InterPro" id="IPR004948">
    <property type="entry name" value="Nuc-triphosphatase_THEP1"/>
</dbReference>
<dbReference type="PANTHER" id="PTHR42794:SF1">
    <property type="entry name" value="HEMIN IMPORT ATP-BINDING PROTEIN HMUV"/>
    <property type="match status" value="1"/>
</dbReference>
<dbReference type="InterPro" id="IPR003439">
    <property type="entry name" value="ABC_transporter-like_ATP-bd"/>
</dbReference>
<evidence type="ECO:0000259" key="6">
    <source>
        <dbReference type="PROSITE" id="PS50893"/>
    </source>
</evidence>
<evidence type="ECO:0000256" key="2">
    <source>
        <dbReference type="ARBA" id="ARBA00022741"/>
    </source>
</evidence>
<evidence type="ECO:0000256" key="4">
    <source>
        <dbReference type="ARBA" id="ARBA00022967"/>
    </source>
</evidence>
<dbReference type="EMBL" id="JAESVD010000003">
    <property type="protein sequence ID" value="MBL4912766.1"/>
    <property type="molecule type" value="Genomic_DNA"/>
</dbReference>
<comment type="function">
    <text evidence="5">Part of the ABC transporter complex HmuTUV involved in hemin import. Responsible for energy coupling to the transport system.</text>
</comment>
<feature type="domain" description="ABC transporter" evidence="6">
    <location>
        <begin position="2"/>
        <end position="238"/>
    </location>
</feature>
<dbReference type="Proteomes" id="UP000604898">
    <property type="component" value="Unassembled WGS sequence"/>
</dbReference>
<dbReference type="PROSITE" id="PS50893">
    <property type="entry name" value="ABC_TRANSPORTER_2"/>
    <property type="match status" value="1"/>
</dbReference>
<dbReference type="RefSeq" id="WP_202720999.1">
    <property type="nucleotide sequence ID" value="NZ_BPEX01000012.1"/>
</dbReference>
<evidence type="ECO:0000313" key="7">
    <source>
        <dbReference type="EMBL" id="MBL4912766.1"/>
    </source>
</evidence>
<name>A0ABS1SW52_9GAMM</name>
<dbReference type="Gene3D" id="3.40.50.300">
    <property type="entry name" value="P-loop containing nucleotide triphosphate hydrolases"/>
    <property type="match status" value="2"/>
</dbReference>
<dbReference type="InterPro" id="IPR017871">
    <property type="entry name" value="ABC_transporter-like_CS"/>
</dbReference>
<gene>
    <name evidence="7" type="ORF">JMA39_06380</name>
</gene>
<keyword evidence="1" id="KW-0813">Transport</keyword>
<dbReference type="GO" id="GO:0005524">
    <property type="term" value="F:ATP binding"/>
    <property type="evidence" value="ECO:0007669"/>
    <property type="project" value="UniProtKB-KW"/>
</dbReference>
<keyword evidence="4" id="KW-1278">Translocase</keyword>
<dbReference type="SUPFAM" id="SSF52540">
    <property type="entry name" value="P-loop containing nucleoside triphosphate hydrolases"/>
    <property type="match status" value="2"/>
</dbReference>
<comment type="caution">
    <text evidence="7">The sequence shown here is derived from an EMBL/GenBank/DDBJ whole genome shotgun (WGS) entry which is preliminary data.</text>
</comment>
<evidence type="ECO:0000313" key="8">
    <source>
        <dbReference type="Proteomes" id="UP000604898"/>
    </source>
</evidence>